<keyword evidence="6" id="KW-0812">Transmembrane</keyword>
<evidence type="ECO:0000256" key="3">
    <source>
        <dbReference type="ARBA" id="ARBA00022833"/>
    </source>
</evidence>
<keyword evidence="3" id="KW-0862">Zinc</keyword>
<evidence type="ECO:0000313" key="8">
    <source>
        <dbReference type="EMBL" id="GMN34705.1"/>
    </source>
</evidence>
<dbReference type="SMART" id="SM00184">
    <property type="entry name" value="RING"/>
    <property type="match status" value="1"/>
</dbReference>
<dbReference type="SUPFAM" id="SSF57850">
    <property type="entry name" value="RING/U-box"/>
    <property type="match status" value="1"/>
</dbReference>
<organism evidence="8 9">
    <name type="scientific">Ficus carica</name>
    <name type="common">Common fig</name>
    <dbReference type="NCBI Taxonomy" id="3494"/>
    <lineage>
        <taxon>Eukaryota</taxon>
        <taxon>Viridiplantae</taxon>
        <taxon>Streptophyta</taxon>
        <taxon>Embryophyta</taxon>
        <taxon>Tracheophyta</taxon>
        <taxon>Spermatophyta</taxon>
        <taxon>Magnoliopsida</taxon>
        <taxon>eudicotyledons</taxon>
        <taxon>Gunneridae</taxon>
        <taxon>Pentapetalae</taxon>
        <taxon>rosids</taxon>
        <taxon>fabids</taxon>
        <taxon>Rosales</taxon>
        <taxon>Moraceae</taxon>
        <taxon>Ficeae</taxon>
        <taxon>Ficus</taxon>
    </lineage>
</organism>
<feature type="region of interest" description="Disordered" evidence="5">
    <location>
        <begin position="68"/>
        <end position="89"/>
    </location>
</feature>
<feature type="compositionally biased region" description="Basic and acidic residues" evidence="5">
    <location>
        <begin position="178"/>
        <end position="194"/>
    </location>
</feature>
<keyword evidence="9" id="KW-1185">Reference proteome</keyword>
<dbReference type="EMBL" id="BTGU01000005">
    <property type="protein sequence ID" value="GMN34705.1"/>
    <property type="molecule type" value="Genomic_DNA"/>
</dbReference>
<keyword evidence="1" id="KW-0479">Metal-binding</keyword>
<feature type="compositionally biased region" description="Low complexity" evidence="5">
    <location>
        <begin position="11"/>
        <end position="29"/>
    </location>
</feature>
<dbReference type="PROSITE" id="PS50089">
    <property type="entry name" value="ZF_RING_2"/>
    <property type="match status" value="1"/>
</dbReference>
<dbReference type="InterPro" id="IPR001841">
    <property type="entry name" value="Znf_RING"/>
</dbReference>
<protein>
    <recommendedName>
        <fullName evidence="7">RING-type domain-containing protein</fullName>
    </recommendedName>
</protein>
<evidence type="ECO:0000256" key="4">
    <source>
        <dbReference type="PROSITE-ProRule" id="PRU00175"/>
    </source>
</evidence>
<dbReference type="PANTHER" id="PTHR45798">
    <property type="entry name" value="RING-H2 FINGER PROTEIN ATL61-RELATED-RELATED"/>
    <property type="match status" value="1"/>
</dbReference>
<gene>
    <name evidence="8" type="ORF">TIFTF001_004839</name>
</gene>
<name>A0AA88CWQ3_FICCA</name>
<sequence length="194" mass="20500">MNRSFRLLGGVNSSSTTVTDSSPTSSEPPVDSDFVVILAALLCALICVLGLIAVARCAWLRRLSGGGSSSSAAASSSRPPPPPPNKGLKKKILRSLPKVSFTADLAPKFSDCAICLAEFAVGDEIRELPQCGHAFHVACIDTWLGSHSSCPSCRQILVVARCQKCGGFPAASSSSSEAETRLKEREDHINRFLP</sequence>
<feature type="region of interest" description="Disordered" evidence="5">
    <location>
        <begin position="1"/>
        <end position="29"/>
    </location>
</feature>
<evidence type="ECO:0000256" key="1">
    <source>
        <dbReference type="ARBA" id="ARBA00022723"/>
    </source>
</evidence>
<keyword evidence="6" id="KW-0472">Membrane</keyword>
<dbReference type="InterPro" id="IPR013083">
    <property type="entry name" value="Znf_RING/FYVE/PHD"/>
</dbReference>
<evidence type="ECO:0000256" key="2">
    <source>
        <dbReference type="ARBA" id="ARBA00022771"/>
    </source>
</evidence>
<dbReference type="GO" id="GO:0008270">
    <property type="term" value="F:zinc ion binding"/>
    <property type="evidence" value="ECO:0007669"/>
    <property type="project" value="UniProtKB-KW"/>
</dbReference>
<dbReference type="Pfam" id="PF13639">
    <property type="entry name" value="zf-RING_2"/>
    <property type="match status" value="1"/>
</dbReference>
<dbReference type="Proteomes" id="UP001187192">
    <property type="component" value="Unassembled WGS sequence"/>
</dbReference>
<evidence type="ECO:0000256" key="6">
    <source>
        <dbReference type="SAM" id="Phobius"/>
    </source>
</evidence>
<accession>A0AA88CWQ3</accession>
<dbReference type="AlphaFoldDB" id="A0AA88CWQ3"/>
<comment type="caution">
    <text evidence="8">The sequence shown here is derived from an EMBL/GenBank/DDBJ whole genome shotgun (WGS) entry which is preliminary data.</text>
</comment>
<evidence type="ECO:0000256" key="5">
    <source>
        <dbReference type="SAM" id="MobiDB-lite"/>
    </source>
</evidence>
<feature type="transmembrane region" description="Helical" evidence="6">
    <location>
        <begin position="34"/>
        <end position="55"/>
    </location>
</feature>
<feature type="domain" description="RING-type" evidence="7">
    <location>
        <begin position="112"/>
        <end position="154"/>
    </location>
</feature>
<evidence type="ECO:0000259" key="7">
    <source>
        <dbReference type="PROSITE" id="PS50089"/>
    </source>
</evidence>
<dbReference type="Gene3D" id="3.30.40.10">
    <property type="entry name" value="Zinc/RING finger domain, C3HC4 (zinc finger)"/>
    <property type="match status" value="1"/>
</dbReference>
<dbReference type="InterPro" id="IPR052788">
    <property type="entry name" value="RING-type_E3_ligase_ATL"/>
</dbReference>
<evidence type="ECO:0000313" key="9">
    <source>
        <dbReference type="Proteomes" id="UP001187192"/>
    </source>
</evidence>
<feature type="region of interest" description="Disordered" evidence="5">
    <location>
        <begin position="170"/>
        <end position="194"/>
    </location>
</feature>
<keyword evidence="2 4" id="KW-0863">Zinc-finger</keyword>
<keyword evidence="6" id="KW-1133">Transmembrane helix</keyword>
<dbReference type="CDD" id="cd16461">
    <property type="entry name" value="RING-H2_EL5-like"/>
    <property type="match status" value="1"/>
</dbReference>
<reference evidence="8" key="1">
    <citation type="submission" date="2023-07" db="EMBL/GenBank/DDBJ databases">
        <title>draft genome sequence of fig (Ficus carica).</title>
        <authorList>
            <person name="Takahashi T."/>
            <person name="Nishimura K."/>
        </authorList>
    </citation>
    <scope>NUCLEOTIDE SEQUENCE</scope>
</reference>
<dbReference type="PANTHER" id="PTHR45798:SF97">
    <property type="entry name" value="ALCOHOL-SENSITIVE RING FINGER PROTEIN 1"/>
    <property type="match status" value="1"/>
</dbReference>
<proteinExistence type="predicted"/>